<organism evidence="2 3">
    <name type="scientific">Hallella faecis</name>
    <dbReference type="NCBI Taxonomy" id="2841596"/>
    <lineage>
        <taxon>Bacteria</taxon>
        <taxon>Pseudomonadati</taxon>
        <taxon>Bacteroidota</taxon>
        <taxon>Bacteroidia</taxon>
        <taxon>Bacteroidales</taxon>
        <taxon>Prevotellaceae</taxon>
        <taxon>Hallella</taxon>
    </lineage>
</organism>
<dbReference type="RefSeq" id="WP_215760034.1">
    <property type="nucleotide sequence ID" value="NZ_JAHKBE010000028.1"/>
</dbReference>
<evidence type="ECO:0000313" key="2">
    <source>
        <dbReference type="EMBL" id="MEQ2486990.1"/>
    </source>
</evidence>
<proteinExistence type="predicted"/>
<protein>
    <recommendedName>
        <fullName evidence="1">ScoMcrA-like DNA sulfur-binding domain-containing protein</fullName>
    </recommendedName>
</protein>
<evidence type="ECO:0000313" key="3">
    <source>
        <dbReference type="Proteomes" id="UP001487296"/>
    </source>
</evidence>
<dbReference type="Pfam" id="PF26340">
    <property type="entry name" value="DNA-SBD_ScoMcrA"/>
    <property type="match status" value="1"/>
</dbReference>
<name>A0ABV1FRR9_9BACT</name>
<dbReference type="InterPro" id="IPR058813">
    <property type="entry name" value="DNA-SBD_ScoMcrA"/>
</dbReference>
<dbReference type="Proteomes" id="UP001487296">
    <property type="component" value="Unassembled WGS sequence"/>
</dbReference>
<comment type="caution">
    <text evidence="2">The sequence shown here is derived from an EMBL/GenBank/DDBJ whole genome shotgun (WGS) entry which is preliminary data.</text>
</comment>
<accession>A0ABV1FRR9</accession>
<reference evidence="2 3" key="1">
    <citation type="submission" date="2024-04" db="EMBL/GenBank/DDBJ databases">
        <title>Human intestinal bacterial collection.</title>
        <authorList>
            <person name="Pauvert C."/>
            <person name="Hitch T.C.A."/>
            <person name="Clavel T."/>
        </authorList>
    </citation>
    <scope>NUCLEOTIDE SEQUENCE [LARGE SCALE GENOMIC DNA]</scope>
    <source>
        <strain evidence="2 3">CLA-AA-H145</strain>
    </source>
</reference>
<sequence>MALQVKEYVEAFSHLHTAKVKGRKAPHKAVLLLAIIDLVESNVIRCPQIELTDELVKRFREVWRRYLGQSAIFTPDITKPFFHMQHEPFWRLVGAHDVEAMMAAEQRPWLKDKADRKELPKGSYSVAAMRAAFAYAEMDNGLFAVLQNEDARAMLRVVLINEYLTNQPTKSMPNLAQLMMALPMIALVA</sequence>
<feature type="domain" description="ScoMcrA-like DNA sulfur-binding" evidence="1">
    <location>
        <begin position="7"/>
        <end position="134"/>
    </location>
</feature>
<dbReference type="EMBL" id="JBBNFP010000029">
    <property type="protein sequence ID" value="MEQ2486990.1"/>
    <property type="molecule type" value="Genomic_DNA"/>
</dbReference>
<evidence type="ECO:0000259" key="1">
    <source>
        <dbReference type="Pfam" id="PF26340"/>
    </source>
</evidence>
<keyword evidence="3" id="KW-1185">Reference proteome</keyword>
<gene>
    <name evidence="2" type="ORF">AAAT34_07960</name>
</gene>